<protein>
    <submittedName>
        <fullName evidence="1">Uncharacterized protein</fullName>
    </submittedName>
</protein>
<gene>
    <name evidence="1" type="ORF">DAPK24_039250</name>
</gene>
<dbReference type="Proteomes" id="UP001378960">
    <property type="component" value="Unassembled WGS sequence"/>
</dbReference>
<sequence>MVRRVFPTKPRNFNNQQKKFTTYWCKTCSCFKCKKARNEYYSKKDKKSYSKNKKFNAINVDWDVDGCPYLSQELNELSIEETEGVDELEQFIKETRLV</sequence>
<organism evidence="1 2">
    <name type="scientific">Pichia kluyveri</name>
    <name type="common">Yeast</name>
    <dbReference type="NCBI Taxonomy" id="36015"/>
    <lineage>
        <taxon>Eukaryota</taxon>
        <taxon>Fungi</taxon>
        <taxon>Dikarya</taxon>
        <taxon>Ascomycota</taxon>
        <taxon>Saccharomycotina</taxon>
        <taxon>Pichiomycetes</taxon>
        <taxon>Pichiales</taxon>
        <taxon>Pichiaceae</taxon>
        <taxon>Pichia</taxon>
    </lineage>
</organism>
<reference evidence="1 2" key="1">
    <citation type="journal article" date="2023" name="Elife">
        <title>Identification of key yeast species and microbe-microbe interactions impacting larval growth of Drosophila in the wild.</title>
        <authorList>
            <person name="Mure A."/>
            <person name="Sugiura Y."/>
            <person name="Maeda R."/>
            <person name="Honda K."/>
            <person name="Sakurai N."/>
            <person name="Takahashi Y."/>
            <person name="Watada M."/>
            <person name="Katoh T."/>
            <person name="Gotoh A."/>
            <person name="Gotoh Y."/>
            <person name="Taniguchi I."/>
            <person name="Nakamura K."/>
            <person name="Hayashi T."/>
            <person name="Katayama T."/>
            <person name="Uemura T."/>
            <person name="Hattori Y."/>
        </authorList>
    </citation>
    <scope>NUCLEOTIDE SEQUENCE [LARGE SCALE GENOMIC DNA]</scope>
    <source>
        <strain evidence="1 2">PK-24</strain>
    </source>
</reference>
<dbReference type="AlphaFoldDB" id="A0AAV5R740"/>
<name>A0AAV5R740_PICKL</name>
<evidence type="ECO:0000313" key="1">
    <source>
        <dbReference type="EMBL" id="GMM47350.1"/>
    </source>
</evidence>
<accession>A0AAV5R740</accession>
<dbReference type="EMBL" id="BTGB01000005">
    <property type="protein sequence ID" value="GMM47350.1"/>
    <property type="molecule type" value="Genomic_DNA"/>
</dbReference>
<comment type="caution">
    <text evidence="1">The sequence shown here is derived from an EMBL/GenBank/DDBJ whole genome shotgun (WGS) entry which is preliminary data.</text>
</comment>
<evidence type="ECO:0000313" key="2">
    <source>
        <dbReference type="Proteomes" id="UP001378960"/>
    </source>
</evidence>
<proteinExistence type="predicted"/>
<keyword evidence="2" id="KW-1185">Reference proteome</keyword>